<evidence type="ECO:0000256" key="3">
    <source>
        <dbReference type="ARBA" id="ARBA00022558"/>
    </source>
</evidence>
<dbReference type="GO" id="GO:0009289">
    <property type="term" value="C:pilus"/>
    <property type="evidence" value="ECO:0007669"/>
    <property type="project" value="UniProtKB-SubCell"/>
</dbReference>
<evidence type="ECO:0000256" key="2">
    <source>
        <dbReference type="ARBA" id="ARBA00008387"/>
    </source>
</evidence>
<dbReference type="Pfam" id="PF05567">
    <property type="entry name" value="T4P_PilY1"/>
    <property type="match status" value="1"/>
</dbReference>
<comment type="subcellular location">
    <subcellularLocation>
        <location evidence="1">Fimbrium</location>
    </subcellularLocation>
</comment>
<evidence type="ECO:0000256" key="1">
    <source>
        <dbReference type="ARBA" id="ARBA00004561"/>
    </source>
</evidence>
<keyword evidence="6" id="KW-0281">Fimbrium</keyword>
<evidence type="ECO:0000256" key="4">
    <source>
        <dbReference type="ARBA" id="ARBA00022723"/>
    </source>
</evidence>
<dbReference type="RefSeq" id="WP_029561974.1">
    <property type="nucleotide sequence ID" value="NZ_CP132343.1"/>
</dbReference>
<dbReference type="GeneID" id="93879637"/>
<dbReference type="SUPFAM" id="SSF50998">
    <property type="entry name" value="Quinoprotein alcohol dehydrogenase-like"/>
    <property type="match status" value="1"/>
</dbReference>
<feature type="region of interest" description="Disordered" evidence="7">
    <location>
        <begin position="479"/>
        <end position="500"/>
    </location>
</feature>
<keyword evidence="3" id="KW-1029">Fimbrium biogenesis</keyword>
<reference evidence="9 10" key="1">
    <citation type="submission" date="2016-08" db="EMBL/GenBank/DDBJ databases">
        <authorList>
            <person name="Seilhamer J.J."/>
        </authorList>
    </citation>
    <scope>NUCLEOTIDE SEQUENCE [LARGE SCALE GENOMIC DNA]</scope>
    <source>
        <strain evidence="9 10">CFBP4641</strain>
    </source>
</reference>
<feature type="compositionally biased region" description="Polar residues" evidence="7">
    <location>
        <begin position="483"/>
        <end position="500"/>
    </location>
</feature>
<dbReference type="GO" id="GO:0046872">
    <property type="term" value="F:metal ion binding"/>
    <property type="evidence" value="ECO:0007669"/>
    <property type="project" value="UniProtKB-KW"/>
</dbReference>
<dbReference type="Proteomes" id="UP000247346">
    <property type="component" value="Unassembled WGS sequence"/>
</dbReference>
<evidence type="ECO:0000256" key="7">
    <source>
        <dbReference type="SAM" id="MobiDB-lite"/>
    </source>
</evidence>
<dbReference type="AlphaFoldDB" id="A0A2P5Z9J0"/>
<dbReference type="SMART" id="SM00564">
    <property type="entry name" value="PQQ"/>
    <property type="match status" value="3"/>
</dbReference>
<dbReference type="InterPro" id="IPR011047">
    <property type="entry name" value="Quinoprotein_ADH-like_sf"/>
</dbReference>
<name>A0A2P5Z9J0_9XANT</name>
<gene>
    <name evidence="9" type="ORF">XsacCFBP4641_01560</name>
</gene>
<dbReference type="OrthoDB" id="7156875at2"/>
<comment type="similarity">
    <text evidence="2">Belongs to the PilY1 family.</text>
</comment>
<evidence type="ECO:0000313" key="10">
    <source>
        <dbReference type="Proteomes" id="UP000247346"/>
    </source>
</evidence>
<organism evidence="9 10">
    <name type="scientific">Xanthomonas sacchari</name>
    <dbReference type="NCBI Taxonomy" id="56458"/>
    <lineage>
        <taxon>Bacteria</taxon>
        <taxon>Pseudomonadati</taxon>
        <taxon>Pseudomonadota</taxon>
        <taxon>Gammaproteobacteria</taxon>
        <taxon>Lysobacterales</taxon>
        <taxon>Lysobacteraceae</taxon>
        <taxon>Xanthomonas</taxon>
    </lineage>
</organism>
<feature type="domain" description="PilY1 beta-propeller" evidence="8">
    <location>
        <begin position="781"/>
        <end position="1091"/>
    </location>
</feature>
<dbReference type="EMBL" id="MDEK01000001">
    <property type="protein sequence ID" value="PPU85306.1"/>
    <property type="molecule type" value="Genomic_DNA"/>
</dbReference>
<proteinExistence type="inferred from homology"/>
<comment type="caution">
    <text evidence="9">The sequence shown here is derived from an EMBL/GenBank/DDBJ whole genome shotgun (WGS) entry which is preliminary data.</text>
</comment>
<sequence length="1257" mass="134853">MTSRAKKTTYRDWLLAVVAGLFIGTIGGAGADVDVSQSPLYVGSDVPGNLAFVPSVEFPTVISKANLSDTYSASSKFVGYFDSKKCYKYHYSDTESDRYFYPVSLLGNSPSSYVCSGAGVWAGNFLNWAATQTIDPFRSALTGGYRVRDTTTETILEKAIADRDATSNFPRRYISNNATLIAGGTAASWQNFGMRIDGLGAPAVGRGHTMNFAAYNLQNASTDAIPYDPSKHSLDGSYLKPDGSPCNTPFNIGCVRDTTLTFQVAIRVKVCDASLGTAYLEDNCVAYPSGYYKPEGLIQQYSKRIRYSIFGYKNVDIQQGAGADSGILRAKQKFVGPYTYNPDEGRLANTASEWDPQTGVIYQNPDTADAAATSAVIGSDPNYQIVNSGVINYLNKFGQLKTGKNVKSYDDVSELYYAAIRYFKHQGNIAAYSALSGSAQTRYQQADGFPVITNWNDPISYQCQVNVILGIGDTNTHYDKNLPGNTSNLNGEPTKPQEVTSDASVDVLARMRQIWQKEGFNATDAANRATASSFNGNGNSAYIAALAYDAHTKDLRPDTASDGLPGKQTLSTHWVDVVEYGDYKSPNTNQYWLTAKYGGFRVPEGYDPETNIGALADSTWWDGSSYVNGNTSYKKPDNYYIAADAEKMVASLRQAFERILEEMKGSAASLASNTTKLEAGARTYQSVFYSGSWRGDVVAYDVDQTTGALTQAWSANGQFPVWSNRTIKFVNSGGTLDNFAYGKLAGTPLSSATQNQINYLRGDRSQEKANGGTLRTRTGIMGDIVNSQPVYVGSPNPRLYTTATFTGASAYATFAASNAQRAPMLYVGANDGMLHAFDATTGAEKFAFVPKAAMTGLLDYTDPNYQHRYYVDGELTVSDVYIGGSWRSVLVGTMGRGGTGMFALDVTDPNNISLLWDKTSTDVTQLGNNLGKPIIGQLADGQWYAMLGNGPNSTSDSAYLILVNISGGATTQIAAGTGTSNGLSGVLAWSSNNNFIVDRLYAGDLAGNLWAFDMSGVRSTARRLFSASYASKAQPITAAPTAAKDPSTGLTWVFFGTGKYLSSGDLGNKDVQSWYGLIDRGSTIPSTRATLGKVNILQEGTVNGYAVRVIDDKPSAGQDGWYMDLVSPPGTTPQGERMVVSNFFQGTALIGTTRIPDSGDVCSPSGKGFVMAINPFTGGRLAQSFFDLDGSGGSSTGDTLNGVPVSGIGLNSSPNNPIFIGNQMQIALDNASTITLGTNSSALSMKRVSWRELLRNN</sequence>
<keyword evidence="5" id="KW-0106">Calcium</keyword>
<keyword evidence="4" id="KW-0479">Metal-binding</keyword>
<evidence type="ECO:0000259" key="8">
    <source>
        <dbReference type="Pfam" id="PF05567"/>
    </source>
</evidence>
<evidence type="ECO:0000256" key="6">
    <source>
        <dbReference type="ARBA" id="ARBA00023263"/>
    </source>
</evidence>
<evidence type="ECO:0000313" key="9">
    <source>
        <dbReference type="EMBL" id="PPU85306.1"/>
    </source>
</evidence>
<accession>A0A2P5Z9J0</accession>
<dbReference type="InterPro" id="IPR008707">
    <property type="entry name" value="B-propeller_PilY1"/>
</dbReference>
<protein>
    <recommendedName>
        <fullName evidence="8">PilY1 beta-propeller domain-containing protein</fullName>
    </recommendedName>
</protein>
<evidence type="ECO:0000256" key="5">
    <source>
        <dbReference type="ARBA" id="ARBA00022837"/>
    </source>
</evidence>
<dbReference type="InterPro" id="IPR018391">
    <property type="entry name" value="PQQ_b-propeller_rpt"/>
</dbReference>